<keyword evidence="13" id="KW-1185">Reference proteome</keyword>
<evidence type="ECO:0000256" key="3">
    <source>
        <dbReference type="ARBA" id="ARBA00011890"/>
    </source>
</evidence>
<accession>A0ABU2MWC6</accession>
<dbReference type="Proteomes" id="UP001183246">
    <property type="component" value="Unassembled WGS sequence"/>
</dbReference>
<dbReference type="Gene3D" id="3.40.50.150">
    <property type="entry name" value="Vaccinia Virus protein VP39"/>
    <property type="match status" value="1"/>
</dbReference>
<evidence type="ECO:0000256" key="9">
    <source>
        <dbReference type="ARBA" id="ARBA00030757"/>
    </source>
</evidence>
<dbReference type="GO" id="GO:0032259">
    <property type="term" value="P:methylation"/>
    <property type="evidence" value="ECO:0007669"/>
    <property type="project" value="UniProtKB-KW"/>
</dbReference>
<evidence type="ECO:0000256" key="8">
    <source>
        <dbReference type="ARBA" id="ARBA00022691"/>
    </source>
</evidence>
<keyword evidence="8" id="KW-0949">S-adenosyl-L-methionine</keyword>
<evidence type="ECO:0000256" key="2">
    <source>
        <dbReference type="ARBA" id="ARBA00005369"/>
    </source>
</evidence>
<dbReference type="EC" id="2.1.1.77" evidence="3"/>
<dbReference type="CDD" id="cd02440">
    <property type="entry name" value="AdoMet_MTases"/>
    <property type="match status" value="1"/>
</dbReference>
<gene>
    <name evidence="12" type="ORF">RM590_24910</name>
</gene>
<sequence>MTPAASQDARNRMTAAMASGGALSSPAWTTAFASVPREVFAPSFSLHTEDGERTYHQESPEFLDACYTDTSLITQRDTAGTPISSSSAPSLMARMLEAFTVSRGDRVLEIGTGTGYNTALLCHHLGSDSVTSVDIDPGLTVAARDKLARLGYGPTINTGDGTAGYQERAPYDGILATCGVRRIPAAWLAQTRPGGIIVTNIGTGIVRLTVEGNGAAAGAFLPDSASFMIARPAADHVAHTAPAYTGLIMNAEGRSRTQPIPEVSDGAGDYLDDLMRAEALEVSLNQLGVLAMTLIDKERGRKICGLIHPATSSWARVTLAGETTVTIEHGGPLDLAAERLELFAQWIRAGRPGPGNYGLAVGTDGVHTLWRDAETDRQSWVLPS</sequence>
<dbReference type="InterPro" id="IPR029063">
    <property type="entry name" value="SAM-dependent_MTases_sf"/>
</dbReference>
<evidence type="ECO:0000256" key="1">
    <source>
        <dbReference type="ARBA" id="ARBA00004496"/>
    </source>
</evidence>
<dbReference type="InterPro" id="IPR000682">
    <property type="entry name" value="PCMT"/>
</dbReference>
<keyword evidence="6 12" id="KW-0489">Methyltransferase</keyword>
<keyword evidence="7" id="KW-0808">Transferase</keyword>
<reference evidence="13" key="1">
    <citation type="submission" date="2023-07" db="EMBL/GenBank/DDBJ databases">
        <title>30 novel species of actinomycetes from the DSMZ collection.</title>
        <authorList>
            <person name="Nouioui I."/>
        </authorList>
    </citation>
    <scope>NUCLEOTIDE SEQUENCE [LARGE SCALE GENOMIC DNA]</scope>
    <source>
        <strain evidence="13">DSM 44938</strain>
    </source>
</reference>
<evidence type="ECO:0000256" key="7">
    <source>
        <dbReference type="ARBA" id="ARBA00022679"/>
    </source>
</evidence>
<name>A0ABU2MWC6_9ACTN</name>
<comment type="similarity">
    <text evidence="2">Belongs to the methyltransferase superfamily. L-isoaspartyl/D-aspartyl protein methyltransferase family.</text>
</comment>
<dbReference type="GO" id="GO:0008168">
    <property type="term" value="F:methyltransferase activity"/>
    <property type="evidence" value="ECO:0007669"/>
    <property type="project" value="UniProtKB-KW"/>
</dbReference>
<dbReference type="PANTHER" id="PTHR11579:SF0">
    <property type="entry name" value="PROTEIN-L-ISOASPARTATE(D-ASPARTATE) O-METHYLTRANSFERASE"/>
    <property type="match status" value="1"/>
</dbReference>
<evidence type="ECO:0000256" key="4">
    <source>
        <dbReference type="ARBA" id="ARBA00013346"/>
    </source>
</evidence>
<proteinExistence type="inferred from homology"/>
<comment type="subcellular location">
    <subcellularLocation>
        <location evidence="1">Cytoplasm</location>
    </subcellularLocation>
</comment>
<dbReference type="PANTHER" id="PTHR11579">
    <property type="entry name" value="PROTEIN-L-ISOASPARTATE O-METHYLTRANSFERASE"/>
    <property type="match status" value="1"/>
</dbReference>
<evidence type="ECO:0000256" key="5">
    <source>
        <dbReference type="ARBA" id="ARBA00022490"/>
    </source>
</evidence>
<dbReference type="EMBL" id="JAVREL010000016">
    <property type="protein sequence ID" value="MDT0345805.1"/>
    <property type="molecule type" value="Genomic_DNA"/>
</dbReference>
<protein>
    <recommendedName>
        <fullName evidence="4">Protein-L-isoaspartate O-methyltransferase</fullName>
        <ecNumber evidence="3">2.1.1.77</ecNumber>
    </recommendedName>
    <alternativeName>
        <fullName evidence="11">L-isoaspartyl protein carboxyl methyltransferase</fullName>
    </alternativeName>
    <alternativeName>
        <fullName evidence="9">Protein L-isoaspartyl methyltransferase</fullName>
    </alternativeName>
    <alternativeName>
        <fullName evidence="10">Protein-beta-aspartate methyltransferase</fullName>
    </alternativeName>
</protein>
<keyword evidence="5" id="KW-0963">Cytoplasm</keyword>
<evidence type="ECO:0000256" key="10">
    <source>
        <dbReference type="ARBA" id="ARBA00031323"/>
    </source>
</evidence>
<dbReference type="Pfam" id="PF01135">
    <property type="entry name" value="PCMT"/>
    <property type="match status" value="1"/>
</dbReference>
<dbReference type="SUPFAM" id="SSF53335">
    <property type="entry name" value="S-adenosyl-L-methionine-dependent methyltransferases"/>
    <property type="match status" value="1"/>
</dbReference>
<comment type="caution">
    <text evidence="12">The sequence shown here is derived from an EMBL/GenBank/DDBJ whole genome shotgun (WGS) entry which is preliminary data.</text>
</comment>
<organism evidence="12 13">
    <name type="scientific">Streptomyces litchfieldiae</name>
    <dbReference type="NCBI Taxonomy" id="3075543"/>
    <lineage>
        <taxon>Bacteria</taxon>
        <taxon>Bacillati</taxon>
        <taxon>Actinomycetota</taxon>
        <taxon>Actinomycetes</taxon>
        <taxon>Kitasatosporales</taxon>
        <taxon>Streptomycetaceae</taxon>
        <taxon>Streptomyces</taxon>
    </lineage>
</organism>
<evidence type="ECO:0000313" key="13">
    <source>
        <dbReference type="Proteomes" id="UP001183246"/>
    </source>
</evidence>
<dbReference type="PROSITE" id="PS01279">
    <property type="entry name" value="PCMT"/>
    <property type="match status" value="1"/>
</dbReference>
<evidence type="ECO:0000256" key="6">
    <source>
        <dbReference type="ARBA" id="ARBA00022603"/>
    </source>
</evidence>
<evidence type="ECO:0000313" key="12">
    <source>
        <dbReference type="EMBL" id="MDT0345805.1"/>
    </source>
</evidence>
<evidence type="ECO:0000256" key="11">
    <source>
        <dbReference type="ARBA" id="ARBA00031350"/>
    </source>
</evidence>